<keyword evidence="1" id="KW-0812">Transmembrane</keyword>
<accession>Q1J0C0</accession>
<reference evidence="2" key="1">
    <citation type="submission" date="2006-04" db="EMBL/GenBank/DDBJ databases">
        <title>Complete sequence of chromosome of Deinococcus geothermalis DSM 11300.</title>
        <authorList>
            <consortium name="US DOE Joint Genome Institute"/>
            <person name="Copeland A."/>
            <person name="Lucas S."/>
            <person name="Lapidus A."/>
            <person name="Barry K."/>
            <person name="Detter J.C."/>
            <person name="Glavina del Rio T."/>
            <person name="Hammon N."/>
            <person name="Israni S."/>
            <person name="Dalin E."/>
            <person name="Tice H."/>
            <person name="Pitluck S."/>
            <person name="Brettin T."/>
            <person name="Bruce D."/>
            <person name="Han C."/>
            <person name="Tapia R."/>
            <person name="Saunders E."/>
            <person name="Gilna P."/>
            <person name="Schmutz J."/>
            <person name="Larimer F."/>
            <person name="Land M."/>
            <person name="Hauser L."/>
            <person name="Kyrpides N."/>
            <person name="Kim E."/>
            <person name="Daly M.J."/>
            <person name="Fredrickson J.K."/>
            <person name="Makarova K.S."/>
            <person name="Gaidamakova E.K."/>
            <person name="Zhai M."/>
            <person name="Richardson P."/>
        </authorList>
    </citation>
    <scope>NUCLEOTIDE SEQUENCE</scope>
    <source>
        <strain evidence="2">DSM 11300</strain>
    </source>
</reference>
<keyword evidence="1" id="KW-0472">Membrane</keyword>
<evidence type="ECO:0000313" key="2">
    <source>
        <dbReference type="EMBL" id="ABF45064.1"/>
    </source>
</evidence>
<gene>
    <name evidence="2" type="ordered locus">Dgeo_0762</name>
</gene>
<dbReference type="HOGENOM" id="CLU_151802_0_0_0"/>
<organism evidence="2 3">
    <name type="scientific">Deinococcus geothermalis (strain DSM 11300 / CIP 105573 / AG-3a)</name>
    <dbReference type="NCBI Taxonomy" id="319795"/>
    <lineage>
        <taxon>Bacteria</taxon>
        <taxon>Thermotogati</taxon>
        <taxon>Deinococcota</taxon>
        <taxon>Deinococci</taxon>
        <taxon>Deinococcales</taxon>
        <taxon>Deinococcaceae</taxon>
        <taxon>Deinococcus</taxon>
    </lineage>
</organism>
<proteinExistence type="predicted"/>
<protein>
    <submittedName>
        <fullName evidence="2">Uncharacterized protein</fullName>
    </submittedName>
</protein>
<dbReference type="Proteomes" id="UP000002431">
    <property type="component" value="Chromosome"/>
</dbReference>
<evidence type="ECO:0000313" key="3">
    <source>
        <dbReference type="Proteomes" id="UP000002431"/>
    </source>
</evidence>
<dbReference type="AlphaFoldDB" id="Q1J0C0"/>
<dbReference type="EMBL" id="CP000359">
    <property type="protein sequence ID" value="ABF45064.1"/>
    <property type="molecule type" value="Genomic_DNA"/>
</dbReference>
<feature type="transmembrane region" description="Helical" evidence="1">
    <location>
        <begin position="54"/>
        <end position="76"/>
    </location>
</feature>
<feature type="transmembrane region" description="Helical" evidence="1">
    <location>
        <begin position="114"/>
        <end position="133"/>
    </location>
</feature>
<dbReference type="KEGG" id="dge:Dgeo_0762"/>
<feature type="transmembrane region" description="Helical" evidence="1">
    <location>
        <begin position="83"/>
        <end position="102"/>
    </location>
</feature>
<name>Q1J0C0_DEIGD</name>
<keyword evidence="1" id="KW-1133">Transmembrane helix</keyword>
<dbReference type="STRING" id="319795.Dgeo_0762"/>
<sequence>MFFSPLLACPTSCPTLQGVLRAAFWLTALVFLPAGLFLYFLPPGAASLLGVAPLWLARVAGGLVLAWGAFLLAASVRPDSRSVFALAAGNLLTVAALVPPALRLPEMFPGALRSLMLGLSLVLVLLAVVGMVAEPVRRSRL</sequence>
<evidence type="ECO:0000256" key="1">
    <source>
        <dbReference type="SAM" id="Phobius"/>
    </source>
</evidence>
<keyword evidence="3" id="KW-1185">Reference proteome</keyword>
<feature type="transmembrane region" description="Helical" evidence="1">
    <location>
        <begin position="22"/>
        <end position="42"/>
    </location>
</feature>